<accession>C7NPF1</accession>
<protein>
    <recommendedName>
        <fullName evidence="2">DUF8123 domain-containing protein</fullName>
    </recommendedName>
</protein>
<evidence type="ECO:0000313" key="4">
    <source>
        <dbReference type="Proteomes" id="UP000002071"/>
    </source>
</evidence>
<sequence>MNGFTDRFTDRLEPLGVATGAFLVVMSLLTVIGMPWATNGSIPVTIFQLLGILGTAAIGVGLVWLARTD</sequence>
<dbReference type="KEGG" id="hut:Huta_1563"/>
<dbReference type="eggNOG" id="arCOG08209">
    <property type="taxonomic scope" value="Archaea"/>
</dbReference>
<feature type="domain" description="DUF8123" evidence="2">
    <location>
        <begin position="4"/>
        <end position="68"/>
    </location>
</feature>
<dbReference type="Pfam" id="PF26444">
    <property type="entry name" value="DUF8123"/>
    <property type="match status" value="1"/>
</dbReference>
<keyword evidence="4" id="KW-1185">Reference proteome</keyword>
<dbReference type="InterPro" id="IPR058436">
    <property type="entry name" value="DUF8123"/>
</dbReference>
<organism evidence="3 4">
    <name type="scientific">Halorhabdus utahensis (strain DSM 12940 / JCM 11049 / AX-2)</name>
    <dbReference type="NCBI Taxonomy" id="519442"/>
    <lineage>
        <taxon>Archaea</taxon>
        <taxon>Methanobacteriati</taxon>
        <taxon>Methanobacteriota</taxon>
        <taxon>Stenosarchaea group</taxon>
        <taxon>Halobacteria</taxon>
        <taxon>Halobacteriales</taxon>
        <taxon>Haloarculaceae</taxon>
        <taxon>Halorhabdus</taxon>
    </lineage>
</organism>
<name>C7NPF1_HALUD</name>
<dbReference type="EMBL" id="CP001687">
    <property type="protein sequence ID" value="ACV11738.1"/>
    <property type="molecule type" value="Genomic_DNA"/>
</dbReference>
<gene>
    <name evidence="3" type="ordered locus">Huta_1563</name>
</gene>
<feature type="transmembrane region" description="Helical" evidence="1">
    <location>
        <begin position="46"/>
        <end position="66"/>
    </location>
</feature>
<dbReference type="OrthoDB" id="231047at2157"/>
<evidence type="ECO:0000259" key="2">
    <source>
        <dbReference type="Pfam" id="PF26444"/>
    </source>
</evidence>
<dbReference type="RefSeq" id="WP_015789312.1">
    <property type="nucleotide sequence ID" value="NC_013158.1"/>
</dbReference>
<feature type="transmembrane region" description="Helical" evidence="1">
    <location>
        <begin position="12"/>
        <end position="34"/>
    </location>
</feature>
<dbReference type="AlphaFoldDB" id="C7NPF1"/>
<evidence type="ECO:0000256" key="1">
    <source>
        <dbReference type="SAM" id="Phobius"/>
    </source>
</evidence>
<evidence type="ECO:0000313" key="3">
    <source>
        <dbReference type="EMBL" id="ACV11738.1"/>
    </source>
</evidence>
<keyword evidence="1" id="KW-0812">Transmembrane</keyword>
<dbReference type="HOGENOM" id="CLU_198699_0_0_2"/>
<dbReference type="GeneID" id="8383842"/>
<keyword evidence="1" id="KW-0472">Membrane</keyword>
<keyword evidence="1" id="KW-1133">Transmembrane helix</keyword>
<dbReference type="Proteomes" id="UP000002071">
    <property type="component" value="Chromosome"/>
</dbReference>
<dbReference type="STRING" id="519442.Huta_1563"/>
<proteinExistence type="predicted"/>
<reference evidence="3 4" key="1">
    <citation type="journal article" date="2009" name="Stand. Genomic Sci.">
        <title>Complete genome sequence of Halorhabdus utahensis type strain (AX-2).</title>
        <authorList>
            <person name="Anderson I."/>
            <person name="Tindall B.J."/>
            <person name="Pomrenke H."/>
            <person name="Goker M."/>
            <person name="Lapidus A."/>
            <person name="Nolan M."/>
            <person name="Copeland A."/>
            <person name="Glavina Del Rio T."/>
            <person name="Chen F."/>
            <person name="Tice H."/>
            <person name="Cheng J.F."/>
            <person name="Lucas S."/>
            <person name="Chertkov O."/>
            <person name="Bruce D."/>
            <person name="Brettin T."/>
            <person name="Detter J.C."/>
            <person name="Han C."/>
            <person name="Goodwin L."/>
            <person name="Land M."/>
            <person name="Hauser L."/>
            <person name="Chang Y.J."/>
            <person name="Jeffries C.D."/>
            <person name="Pitluck S."/>
            <person name="Pati A."/>
            <person name="Mavromatis K."/>
            <person name="Ivanova N."/>
            <person name="Ovchinnikova G."/>
            <person name="Chen A."/>
            <person name="Palaniappan K."/>
            <person name="Chain P."/>
            <person name="Rohde M."/>
            <person name="Bristow J."/>
            <person name="Eisen J.A."/>
            <person name="Markowitz V."/>
            <person name="Hugenholtz P."/>
            <person name="Kyrpides N.C."/>
            <person name="Klenk H.P."/>
        </authorList>
    </citation>
    <scope>NUCLEOTIDE SEQUENCE [LARGE SCALE GENOMIC DNA]</scope>
    <source>
        <strain evidence="4">DSM 12940 / JCM 11049 / AX-2</strain>
    </source>
</reference>